<evidence type="ECO:0000313" key="2">
    <source>
        <dbReference type="EMBL" id="MDN5202874.1"/>
    </source>
</evidence>
<feature type="transmembrane region" description="Helical" evidence="1">
    <location>
        <begin position="103"/>
        <end position="125"/>
    </location>
</feature>
<feature type="transmembrane region" description="Helical" evidence="1">
    <location>
        <begin position="137"/>
        <end position="159"/>
    </location>
</feature>
<dbReference type="Proteomes" id="UP001172082">
    <property type="component" value="Unassembled WGS sequence"/>
</dbReference>
<keyword evidence="1" id="KW-1133">Transmembrane helix</keyword>
<organism evidence="2 3">
    <name type="scientific">Splendidivirga corallicola</name>
    <dbReference type="NCBI Taxonomy" id="3051826"/>
    <lineage>
        <taxon>Bacteria</taxon>
        <taxon>Pseudomonadati</taxon>
        <taxon>Bacteroidota</taxon>
        <taxon>Cytophagia</taxon>
        <taxon>Cytophagales</taxon>
        <taxon>Splendidivirgaceae</taxon>
        <taxon>Splendidivirga</taxon>
    </lineage>
</organism>
<feature type="transmembrane region" description="Helical" evidence="1">
    <location>
        <begin position="30"/>
        <end position="51"/>
    </location>
</feature>
<dbReference type="RefSeq" id="WP_346752893.1">
    <property type="nucleotide sequence ID" value="NZ_JAUJEA010000005.1"/>
</dbReference>
<evidence type="ECO:0000256" key="1">
    <source>
        <dbReference type="SAM" id="Phobius"/>
    </source>
</evidence>
<feature type="transmembrane region" description="Helical" evidence="1">
    <location>
        <begin position="165"/>
        <end position="192"/>
    </location>
</feature>
<dbReference type="EMBL" id="JAUJEA010000005">
    <property type="protein sequence ID" value="MDN5202874.1"/>
    <property type="molecule type" value="Genomic_DNA"/>
</dbReference>
<name>A0ABT8KRP9_9BACT</name>
<gene>
    <name evidence="2" type="ORF">QQ008_15900</name>
</gene>
<feature type="transmembrane region" description="Helical" evidence="1">
    <location>
        <begin position="213"/>
        <end position="230"/>
    </location>
</feature>
<proteinExistence type="predicted"/>
<comment type="caution">
    <text evidence="2">The sequence shown here is derived from an EMBL/GenBank/DDBJ whole genome shotgun (WGS) entry which is preliminary data.</text>
</comment>
<evidence type="ECO:0000313" key="3">
    <source>
        <dbReference type="Proteomes" id="UP001172082"/>
    </source>
</evidence>
<keyword evidence="1" id="KW-0812">Transmembrane</keyword>
<protein>
    <recommendedName>
        <fullName evidence="4">ABC-2 family transporter protein</fullName>
    </recommendedName>
</protein>
<accession>A0ABT8KRP9</accession>
<reference evidence="2" key="1">
    <citation type="submission" date="2023-06" db="EMBL/GenBank/DDBJ databases">
        <title>Genomic of Parafulvivirga corallium.</title>
        <authorList>
            <person name="Wang G."/>
        </authorList>
    </citation>
    <scope>NUCLEOTIDE SEQUENCE</scope>
    <source>
        <strain evidence="2">BMA10</strain>
    </source>
</reference>
<sequence length="240" mass="27855">MTSTNNLINYGTLVLKLFQYNIKVIFANKFIYFLVAAVLFFVMLVTIALFDDPVMNEALIFGFLMFPGILLMFYPIAYGIQNDDDSKMLEIIFGIPNYRYKVWLLRFVMIILVVLFNLYLLCLLANFTILQFDIFPMLYRLLFPITFLASLGFMLSTLVKSGNGTAIVMVIVGLIFLIFIEPLEYSAWNIFLNPYGEPRDMNQTIWMQVVLKNRLYLTIGSIVTLLYAMFNLQSREKFVS</sequence>
<evidence type="ECO:0008006" key="4">
    <source>
        <dbReference type="Google" id="ProtNLM"/>
    </source>
</evidence>
<keyword evidence="3" id="KW-1185">Reference proteome</keyword>
<keyword evidence="1" id="KW-0472">Membrane</keyword>
<feature type="transmembrane region" description="Helical" evidence="1">
    <location>
        <begin position="58"/>
        <end position="80"/>
    </location>
</feature>